<dbReference type="Gene3D" id="2.40.50.100">
    <property type="match status" value="1"/>
</dbReference>
<name>A0A1S5VI60_9ACTN</name>
<reference evidence="11" key="1">
    <citation type="submission" date="2016-09" db="EMBL/GenBank/DDBJ databases">
        <title>Formicamycins, antibacterial polyketides produced by Streptomyces formicae isolated from African Tetraponera plant-ants.</title>
        <authorList>
            <person name="Qin Z."/>
            <person name="Munnoch J.T."/>
            <person name="Devine R."/>
            <person name="Holmes N.A."/>
            <person name="Seipke R.F."/>
            <person name="Wilkinson B."/>
            <person name="Hutchings M.I."/>
        </authorList>
    </citation>
    <scope>NUCLEOTIDE SEQUENCE</scope>
    <source>
        <strain evidence="11">KY5</strain>
    </source>
</reference>
<dbReference type="GO" id="GO:0009317">
    <property type="term" value="C:acetyl-CoA carboxylase complex"/>
    <property type="evidence" value="ECO:0007669"/>
    <property type="project" value="InterPro"/>
</dbReference>
<dbReference type="InterPro" id="IPR011053">
    <property type="entry name" value="Single_hybrid_motif"/>
</dbReference>
<proteinExistence type="predicted"/>
<feature type="region of interest" description="Disordered" evidence="9">
    <location>
        <begin position="1"/>
        <end position="22"/>
    </location>
</feature>
<evidence type="ECO:0000256" key="3">
    <source>
        <dbReference type="ARBA" id="ARBA00022516"/>
    </source>
</evidence>
<dbReference type="PROSITE" id="PS00188">
    <property type="entry name" value="BIOTIN"/>
    <property type="match status" value="1"/>
</dbReference>
<gene>
    <name evidence="11" type="ORF">forE</name>
</gene>
<dbReference type="AlphaFoldDB" id="A0A1S5VI60"/>
<protein>
    <recommendedName>
        <fullName evidence="2 8">Biotin carboxyl carrier protein of acetyl-CoA carboxylase</fullName>
    </recommendedName>
</protein>
<keyword evidence="6 8" id="KW-0275">Fatty acid biosynthesis</keyword>
<evidence type="ECO:0000256" key="4">
    <source>
        <dbReference type="ARBA" id="ARBA00022832"/>
    </source>
</evidence>
<keyword evidence="3 8" id="KW-0444">Lipid biosynthesis</keyword>
<evidence type="ECO:0000256" key="6">
    <source>
        <dbReference type="ARBA" id="ARBA00023160"/>
    </source>
</evidence>
<dbReference type="Pfam" id="PF00364">
    <property type="entry name" value="Biotin_lipoyl"/>
    <property type="match status" value="1"/>
</dbReference>
<feature type="domain" description="Lipoyl-binding" evidence="10">
    <location>
        <begin position="93"/>
        <end position="169"/>
    </location>
</feature>
<dbReference type="PRINTS" id="PR01071">
    <property type="entry name" value="ACOABIOTINCC"/>
</dbReference>
<dbReference type="InterPro" id="IPR000089">
    <property type="entry name" value="Biotin_lipoyl"/>
</dbReference>
<dbReference type="GO" id="GO:0006633">
    <property type="term" value="P:fatty acid biosynthetic process"/>
    <property type="evidence" value="ECO:0007669"/>
    <property type="project" value="UniProtKB-UniPathway"/>
</dbReference>
<dbReference type="GO" id="GO:0003989">
    <property type="term" value="F:acetyl-CoA carboxylase activity"/>
    <property type="evidence" value="ECO:0007669"/>
    <property type="project" value="InterPro"/>
</dbReference>
<evidence type="ECO:0000256" key="7">
    <source>
        <dbReference type="ARBA" id="ARBA00023267"/>
    </source>
</evidence>
<dbReference type="SUPFAM" id="SSF51230">
    <property type="entry name" value="Single hybrid motif"/>
    <property type="match status" value="1"/>
</dbReference>
<keyword evidence="4 8" id="KW-0276">Fatty acid metabolism</keyword>
<dbReference type="InterPro" id="IPR001249">
    <property type="entry name" value="AcCoA_biotinCC"/>
</dbReference>
<feature type="region of interest" description="Disordered" evidence="9">
    <location>
        <begin position="65"/>
        <end position="91"/>
    </location>
</feature>
<evidence type="ECO:0000256" key="1">
    <source>
        <dbReference type="ARBA" id="ARBA00005194"/>
    </source>
</evidence>
<feature type="compositionally biased region" description="Low complexity" evidence="9">
    <location>
        <begin position="65"/>
        <end position="75"/>
    </location>
</feature>
<dbReference type="PANTHER" id="PTHR45266">
    <property type="entry name" value="OXALOACETATE DECARBOXYLASE ALPHA CHAIN"/>
    <property type="match status" value="1"/>
</dbReference>
<evidence type="ECO:0000259" key="10">
    <source>
        <dbReference type="PROSITE" id="PS50968"/>
    </source>
</evidence>
<evidence type="ECO:0000256" key="8">
    <source>
        <dbReference type="RuleBase" id="RU364072"/>
    </source>
</evidence>
<dbReference type="EMBL" id="KX859301">
    <property type="protein sequence ID" value="AQP25561.1"/>
    <property type="molecule type" value="Genomic_DNA"/>
</dbReference>
<dbReference type="PROSITE" id="PS50968">
    <property type="entry name" value="BIOTINYL_LIPOYL"/>
    <property type="match status" value="1"/>
</dbReference>
<comment type="pathway">
    <text evidence="1 8">Lipid metabolism; fatty acid biosynthesis.</text>
</comment>
<evidence type="ECO:0000256" key="5">
    <source>
        <dbReference type="ARBA" id="ARBA00023098"/>
    </source>
</evidence>
<dbReference type="InterPro" id="IPR050709">
    <property type="entry name" value="Biotin_Carboxyl_Carrier/Decarb"/>
</dbReference>
<dbReference type="PANTHER" id="PTHR45266:SF3">
    <property type="entry name" value="OXALOACETATE DECARBOXYLASE ALPHA CHAIN"/>
    <property type="match status" value="1"/>
</dbReference>
<dbReference type="CDD" id="cd06850">
    <property type="entry name" value="biotinyl_domain"/>
    <property type="match status" value="1"/>
</dbReference>
<evidence type="ECO:0000256" key="9">
    <source>
        <dbReference type="SAM" id="MobiDB-lite"/>
    </source>
</evidence>
<comment type="function">
    <text evidence="8">This protein is a component of the acetyl coenzyme A carboxylase complex; first, biotin carboxylase catalyzes the carboxylation of the carrier protein and then the transcarboxylase transfers the carboxyl group to form malonyl-CoA.</text>
</comment>
<accession>A0A1S5VI60</accession>
<dbReference type="UniPathway" id="UPA00094"/>
<dbReference type="InterPro" id="IPR001882">
    <property type="entry name" value="Biotin_BS"/>
</dbReference>
<keyword evidence="7 8" id="KW-0092">Biotin</keyword>
<keyword evidence="5 8" id="KW-0443">Lipid metabolism</keyword>
<evidence type="ECO:0000313" key="11">
    <source>
        <dbReference type="EMBL" id="AQP25561.1"/>
    </source>
</evidence>
<evidence type="ECO:0000256" key="2">
    <source>
        <dbReference type="ARBA" id="ARBA00017562"/>
    </source>
</evidence>
<organism evidence="11">
    <name type="scientific">Streptomyces sp. KY5</name>
    <dbReference type="NCBI Taxonomy" id="1958824"/>
    <lineage>
        <taxon>Bacteria</taxon>
        <taxon>Bacillati</taxon>
        <taxon>Actinomycetota</taxon>
        <taxon>Actinomycetes</taxon>
        <taxon>Kitasatosporales</taxon>
        <taxon>Streptomycetaceae</taxon>
        <taxon>Streptomyces</taxon>
    </lineage>
</organism>
<sequence>MSATEADAVTGVDTIDTADGTGQGLDELCRSAERLVRLAGPGLSRLQLTSGGTVVVVEWNGAPAAAQPPSAAASHGEGGGVGEGEAHAEEDTRARVLSPCVGTFYHRPQPDAPPFVKPGDAVTPGQQIGVVEAMKLMTPVSAQTAGLVAELLVPDGEPVEFGQPLLAIEPA</sequence>